<evidence type="ECO:0000256" key="10">
    <source>
        <dbReference type="ARBA" id="ARBA00033765"/>
    </source>
</evidence>
<evidence type="ECO:0000256" key="5">
    <source>
        <dbReference type="ARBA" id="ARBA00022691"/>
    </source>
</evidence>
<dbReference type="RefSeq" id="WP_072875210.1">
    <property type="nucleotide sequence ID" value="NZ_FRAF01000032.1"/>
</dbReference>
<dbReference type="HAMAP" id="MF_01864">
    <property type="entry name" value="tRNA_metthiotr_MiaB"/>
    <property type="match status" value="1"/>
</dbReference>
<dbReference type="EMBL" id="FRAF01000032">
    <property type="protein sequence ID" value="SHL01562.1"/>
    <property type="molecule type" value="Genomic_DNA"/>
</dbReference>
<dbReference type="SUPFAM" id="SSF102114">
    <property type="entry name" value="Radical SAM enzymes"/>
    <property type="match status" value="1"/>
</dbReference>
<dbReference type="InterPro" id="IPR038135">
    <property type="entry name" value="Methylthiotransferase_N_sf"/>
</dbReference>
<feature type="binding site" evidence="11">
    <location>
        <position position="138"/>
    </location>
    <ligand>
        <name>[4Fe-4S] cluster</name>
        <dbReference type="ChEBI" id="CHEBI:49883"/>
        <label>1</label>
    </ligand>
</feature>
<dbReference type="InterPro" id="IPR023404">
    <property type="entry name" value="rSAM_horseshoe"/>
</dbReference>
<dbReference type="Pfam" id="PF04055">
    <property type="entry name" value="Radical_SAM"/>
    <property type="match status" value="1"/>
</dbReference>
<evidence type="ECO:0000256" key="9">
    <source>
        <dbReference type="ARBA" id="ARBA00023014"/>
    </source>
</evidence>
<comment type="similarity">
    <text evidence="11">Belongs to the methylthiotransferase family. MiaB subfamily.</text>
</comment>
<dbReference type="Pfam" id="PF00919">
    <property type="entry name" value="UPF0004"/>
    <property type="match status" value="1"/>
</dbReference>
<comment type="function">
    <text evidence="1 11">Catalyzes the methylthiolation of N6-(dimethylallyl)adenosine (i(6)A), leading to the formation of 2-methylthio-N6-(dimethylallyl)adenosine (ms(2)i(6)A) at position 37 in tRNAs that read codons beginning with uridine.</text>
</comment>
<evidence type="ECO:0000256" key="1">
    <source>
        <dbReference type="ARBA" id="ARBA00003234"/>
    </source>
</evidence>
<evidence type="ECO:0000313" key="16">
    <source>
        <dbReference type="Proteomes" id="UP000184016"/>
    </source>
</evidence>
<dbReference type="SFLD" id="SFLDG01061">
    <property type="entry name" value="methylthiotransferase"/>
    <property type="match status" value="1"/>
</dbReference>
<feature type="binding site" evidence="11">
    <location>
        <position position="104"/>
    </location>
    <ligand>
        <name>[4Fe-4S] cluster</name>
        <dbReference type="ChEBI" id="CHEBI:49883"/>
        <label>1</label>
    </ligand>
</feature>
<feature type="binding site" evidence="11">
    <location>
        <position position="214"/>
    </location>
    <ligand>
        <name>[4Fe-4S] cluster</name>
        <dbReference type="ChEBI" id="CHEBI:49883"/>
        <label>2</label>
        <note>4Fe-4S-S-AdoMet</note>
    </ligand>
</feature>
<dbReference type="GO" id="GO:0046872">
    <property type="term" value="F:metal ion binding"/>
    <property type="evidence" value="ECO:0007669"/>
    <property type="project" value="UniProtKB-KW"/>
</dbReference>
<dbReference type="SMART" id="SM00729">
    <property type="entry name" value="Elp3"/>
    <property type="match status" value="1"/>
</dbReference>
<name>A0A1M6X6B5_9BACL</name>
<dbReference type="PANTHER" id="PTHR43020:SF2">
    <property type="entry name" value="MITOCHONDRIAL TRNA METHYLTHIOTRANSFERASE CDK5RAP1"/>
    <property type="match status" value="1"/>
</dbReference>
<comment type="subcellular location">
    <subcellularLocation>
        <location evidence="11">Cytoplasm</location>
    </subcellularLocation>
</comment>
<evidence type="ECO:0000256" key="3">
    <source>
        <dbReference type="ARBA" id="ARBA00022490"/>
    </source>
</evidence>
<comment type="catalytic activity">
    <reaction evidence="11">
        <text>N(6)-dimethylallyladenosine(37) in tRNA + (sulfur carrier)-SH + AH2 + 2 S-adenosyl-L-methionine = 2-methylsulfanyl-N(6)-dimethylallyladenosine(37) in tRNA + (sulfur carrier)-H + 5'-deoxyadenosine + L-methionine + A + S-adenosyl-L-homocysteine + 2 H(+)</text>
        <dbReference type="Rhea" id="RHEA:37067"/>
        <dbReference type="Rhea" id="RHEA-COMP:10375"/>
        <dbReference type="Rhea" id="RHEA-COMP:10376"/>
        <dbReference type="Rhea" id="RHEA-COMP:14737"/>
        <dbReference type="Rhea" id="RHEA-COMP:14739"/>
        <dbReference type="ChEBI" id="CHEBI:13193"/>
        <dbReference type="ChEBI" id="CHEBI:15378"/>
        <dbReference type="ChEBI" id="CHEBI:17319"/>
        <dbReference type="ChEBI" id="CHEBI:17499"/>
        <dbReference type="ChEBI" id="CHEBI:29917"/>
        <dbReference type="ChEBI" id="CHEBI:57844"/>
        <dbReference type="ChEBI" id="CHEBI:57856"/>
        <dbReference type="ChEBI" id="CHEBI:59789"/>
        <dbReference type="ChEBI" id="CHEBI:64428"/>
        <dbReference type="ChEBI" id="CHEBI:74415"/>
        <dbReference type="ChEBI" id="CHEBI:74417"/>
        <dbReference type="EC" id="2.8.4.3"/>
    </reaction>
</comment>
<comment type="subunit">
    <text evidence="11">Monomer.</text>
</comment>
<dbReference type="SFLD" id="SFLDS00029">
    <property type="entry name" value="Radical_SAM"/>
    <property type="match status" value="1"/>
</dbReference>
<dbReference type="CDD" id="cd01335">
    <property type="entry name" value="Radical_SAM"/>
    <property type="match status" value="1"/>
</dbReference>
<dbReference type="InterPro" id="IPR006463">
    <property type="entry name" value="MiaB_methiolase"/>
</dbReference>
<dbReference type="FunFam" id="3.40.50.12160:FF:000006">
    <property type="entry name" value="tRNA-2-methylthio-N(6)-dimethylallyladenosine synthase"/>
    <property type="match status" value="1"/>
</dbReference>
<dbReference type="InterPro" id="IPR006638">
    <property type="entry name" value="Elp3/MiaA/NifB-like_rSAM"/>
</dbReference>
<dbReference type="GO" id="GO:0051539">
    <property type="term" value="F:4 iron, 4 sulfur cluster binding"/>
    <property type="evidence" value="ECO:0007669"/>
    <property type="project" value="UniProtKB-UniRule"/>
</dbReference>
<evidence type="ECO:0000256" key="8">
    <source>
        <dbReference type="ARBA" id="ARBA00023004"/>
    </source>
</evidence>
<evidence type="ECO:0000256" key="4">
    <source>
        <dbReference type="ARBA" id="ARBA00022679"/>
    </source>
</evidence>
<dbReference type="GO" id="GO:0035597">
    <property type="term" value="F:tRNA-2-methylthio-N(6)-dimethylallyladenosine(37) synthase activity"/>
    <property type="evidence" value="ECO:0007669"/>
    <property type="project" value="UniProtKB-EC"/>
</dbReference>
<comment type="cofactor">
    <cofactor evidence="11">
        <name>[4Fe-4S] cluster</name>
        <dbReference type="ChEBI" id="CHEBI:49883"/>
    </cofactor>
    <text evidence="11">Binds 2 [4Fe-4S] clusters. One cluster is coordinated with 3 cysteines and an exchangeable S-adenosyl-L-methionine.</text>
</comment>
<dbReference type="FunFam" id="3.80.30.20:FF:000001">
    <property type="entry name" value="tRNA-2-methylthio-N(6)-dimethylallyladenosine synthase 2"/>
    <property type="match status" value="1"/>
</dbReference>
<keyword evidence="16" id="KW-1185">Reference proteome</keyword>
<feature type="binding site" evidence="11">
    <location>
        <position position="221"/>
    </location>
    <ligand>
        <name>[4Fe-4S] cluster</name>
        <dbReference type="ChEBI" id="CHEBI:49883"/>
        <label>2</label>
        <note>4Fe-4S-S-AdoMet</note>
    </ligand>
</feature>
<evidence type="ECO:0000259" key="12">
    <source>
        <dbReference type="PROSITE" id="PS50926"/>
    </source>
</evidence>
<evidence type="ECO:0000256" key="11">
    <source>
        <dbReference type="HAMAP-Rule" id="MF_01864"/>
    </source>
</evidence>
<dbReference type="InterPro" id="IPR013848">
    <property type="entry name" value="Methylthiotransferase_N"/>
</dbReference>
<dbReference type="PROSITE" id="PS51449">
    <property type="entry name" value="MTTASE_N"/>
    <property type="match status" value="1"/>
</dbReference>
<dbReference type="GO" id="GO:0005829">
    <property type="term" value="C:cytosol"/>
    <property type="evidence" value="ECO:0007669"/>
    <property type="project" value="TreeGrafter"/>
</dbReference>
<dbReference type="Proteomes" id="UP000184016">
    <property type="component" value="Unassembled WGS sequence"/>
</dbReference>
<keyword evidence="3 11" id="KW-0963">Cytoplasm</keyword>
<keyword evidence="7 11" id="KW-0479">Metal-binding</keyword>
<feature type="domain" description="TRAM" evidence="12">
    <location>
        <begin position="432"/>
        <end position="495"/>
    </location>
</feature>
<dbReference type="NCBIfam" id="TIGR01574">
    <property type="entry name" value="miaB-methiolase"/>
    <property type="match status" value="1"/>
</dbReference>
<dbReference type="AlphaFoldDB" id="A0A1M6X6B5"/>
<keyword evidence="8 11" id="KW-0408">Iron</keyword>
<keyword evidence="2 11" id="KW-0004">4Fe-4S</keyword>
<accession>A0A1M6X6B5</accession>
<feature type="domain" description="MTTase N-terminal" evidence="13">
    <location>
        <begin position="59"/>
        <end position="177"/>
    </location>
</feature>
<dbReference type="PANTHER" id="PTHR43020">
    <property type="entry name" value="CDK5 REGULATORY SUBUNIT-ASSOCIATED PROTEIN 1"/>
    <property type="match status" value="1"/>
</dbReference>
<evidence type="ECO:0000313" key="15">
    <source>
        <dbReference type="EMBL" id="SHL01562.1"/>
    </source>
</evidence>
<sequence length="502" mass="57235">MENLIHQLREGRLKKHAMEEGRGLVFGTHRSPAAERAPFDIAKLTEQYQVGQKVSGQPYRYLIRTYGCQMNEHDTEVMAGMLQTMGYEPASDVESADFILFNTCAVRENAEDKVFGEIGRLRPLKQRNPELVLGLCGCMAQEKGVQKLVQDKFPWVDLVFGTHNLHRLPQLLTEARQSQETVLEVWDYAPQTMENLPKVRAQGTRAWVNIQYGCNKFCTYCIVPYTRGAERSRLPEDILDEIRNLIADGYRDITLLGQNVNDYGVDLGNMTFAQLLRQVNSLEGIDRIRFTTSNPWNFTQELIDAIAESEHVVEHIHLPVQSGNNRILKRMNRSHTREAYLHLVQRIRDKIPGVSLTTDIIVGFPGETEEEFQDTLKLVEEVRFDNAFTFIYSARENTPAATFEDTVTLAEKKARLKRLNDMQYSISREKQEQYVGQELDVLVEGPSKTNPDVLAGRTRKNQLVLFAGTSALVGQHVKVRVTEPQTWLLKGEIVSHRGEESA</sequence>
<organism evidence="15 16">
    <name type="scientific">Alicyclobacillus tolerans</name>
    <dbReference type="NCBI Taxonomy" id="90970"/>
    <lineage>
        <taxon>Bacteria</taxon>
        <taxon>Bacillati</taxon>
        <taxon>Bacillota</taxon>
        <taxon>Bacilli</taxon>
        <taxon>Bacillales</taxon>
        <taxon>Alicyclobacillaceae</taxon>
        <taxon>Alicyclobacillus</taxon>
    </lineage>
</organism>
<evidence type="ECO:0000256" key="2">
    <source>
        <dbReference type="ARBA" id="ARBA00022485"/>
    </source>
</evidence>
<dbReference type="InterPro" id="IPR058240">
    <property type="entry name" value="rSAM_sf"/>
</dbReference>
<dbReference type="Gene3D" id="3.80.30.20">
    <property type="entry name" value="tm_1862 like domain"/>
    <property type="match status" value="1"/>
</dbReference>
<dbReference type="PROSITE" id="PS51918">
    <property type="entry name" value="RADICAL_SAM"/>
    <property type="match status" value="1"/>
</dbReference>
<dbReference type="InterPro" id="IPR007197">
    <property type="entry name" value="rSAM"/>
</dbReference>
<keyword evidence="9 11" id="KW-0411">Iron-sulfur</keyword>
<dbReference type="SFLD" id="SFLDG01082">
    <property type="entry name" value="B12-binding_domain_containing"/>
    <property type="match status" value="1"/>
</dbReference>
<keyword evidence="5 11" id="KW-0949">S-adenosyl-L-methionine</keyword>
<keyword evidence="6 11" id="KW-0819">tRNA processing</keyword>
<proteinExistence type="inferred from homology"/>
<dbReference type="STRING" id="1830138.SAMN05443507_13212"/>
<reference evidence="16" key="1">
    <citation type="submission" date="2016-11" db="EMBL/GenBank/DDBJ databases">
        <authorList>
            <person name="Varghese N."/>
            <person name="Submissions S."/>
        </authorList>
    </citation>
    <scope>NUCLEOTIDE SEQUENCE [LARGE SCALE GENOMIC DNA]</scope>
    <source>
        <strain evidence="16">USBA-503</strain>
    </source>
</reference>
<dbReference type="PROSITE" id="PS01278">
    <property type="entry name" value="MTTASE_RADICAL"/>
    <property type="match status" value="1"/>
</dbReference>
<evidence type="ECO:0000259" key="13">
    <source>
        <dbReference type="PROSITE" id="PS51449"/>
    </source>
</evidence>
<dbReference type="InterPro" id="IPR002792">
    <property type="entry name" value="TRAM_dom"/>
</dbReference>
<dbReference type="InterPro" id="IPR005839">
    <property type="entry name" value="Methylthiotransferase"/>
</dbReference>
<protein>
    <recommendedName>
        <fullName evidence="10 11">tRNA-2-methylthio-N(6)-dimethylallyladenosine synthase</fullName>
        <ecNumber evidence="10 11">2.8.4.3</ecNumber>
    </recommendedName>
    <alternativeName>
        <fullName evidence="11">(Dimethylallyl)adenosine tRNA methylthiotransferase MiaB</fullName>
    </alternativeName>
    <alternativeName>
        <fullName evidence="11">tRNA-i(6)A37 methylthiotransferase</fullName>
    </alternativeName>
</protein>
<feature type="binding site" evidence="11">
    <location>
        <position position="218"/>
    </location>
    <ligand>
        <name>[4Fe-4S] cluster</name>
        <dbReference type="ChEBI" id="CHEBI:49883"/>
        <label>2</label>
        <note>4Fe-4S-S-AdoMet</note>
    </ligand>
</feature>
<dbReference type="EC" id="2.8.4.3" evidence="10 11"/>
<dbReference type="PROSITE" id="PS50926">
    <property type="entry name" value="TRAM"/>
    <property type="match status" value="1"/>
</dbReference>
<dbReference type="NCBIfam" id="TIGR00089">
    <property type="entry name" value="MiaB/RimO family radical SAM methylthiotransferase"/>
    <property type="match status" value="1"/>
</dbReference>
<gene>
    <name evidence="11" type="primary">miaB</name>
    <name evidence="15" type="ORF">SAMN05443507_13212</name>
</gene>
<keyword evidence="4 11" id="KW-0808">Transferase</keyword>
<dbReference type="Gene3D" id="3.40.50.12160">
    <property type="entry name" value="Methylthiotransferase, N-terminal domain"/>
    <property type="match status" value="1"/>
</dbReference>
<evidence type="ECO:0000256" key="7">
    <source>
        <dbReference type="ARBA" id="ARBA00022723"/>
    </source>
</evidence>
<evidence type="ECO:0000256" key="6">
    <source>
        <dbReference type="ARBA" id="ARBA00022694"/>
    </source>
</evidence>
<dbReference type="SFLD" id="SFLDF00273">
    <property type="entry name" value="(dimethylallyl)adenosine_tRNA"/>
    <property type="match status" value="1"/>
</dbReference>
<feature type="domain" description="Radical SAM core" evidence="14">
    <location>
        <begin position="200"/>
        <end position="429"/>
    </location>
</feature>
<dbReference type="InterPro" id="IPR020612">
    <property type="entry name" value="Methylthiotransferase_CS"/>
</dbReference>
<dbReference type="OrthoDB" id="9805215at2"/>
<dbReference type="Pfam" id="PF01938">
    <property type="entry name" value="TRAM"/>
    <property type="match status" value="1"/>
</dbReference>
<evidence type="ECO:0000259" key="14">
    <source>
        <dbReference type="PROSITE" id="PS51918"/>
    </source>
</evidence>
<feature type="binding site" evidence="11">
    <location>
        <position position="68"/>
    </location>
    <ligand>
        <name>[4Fe-4S] cluster</name>
        <dbReference type="ChEBI" id="CHEBI:49883"/>
        <label>1</label>
    </ligand>
</feature>